<keyword evidence="3" id="KW-1185">Reference proteome</keyword>
<comment type="caution">
    <text evidence="2">The sequence shown here is derived from an EMBL/GenBank/DDBJ whole genome shotgun (WGS) entry which is preliminary data.</text>
</comment>
<evidence type="ECO:0000313" key="3">
    <source>
        <dbReference type="Proteomes" id="UP000320582"/>
    </source>
</evidence>
<dbReference type="AlphaFoldDB" id="A0A543K3I3"/>
<gene>
    <name evidence="2" type="ORF">BD293_4667</name>
</gene>
<dbReference type="EMBL" id="VFPT01000006">
    <property type="protein sequence ID" value="TQM89637.1"/>
    <property type="molecule type" value="Genomic_DNA"/>
</dbReference>
<dbReference type="Proteomes" id="UP000320582">
    <property type="component" value="Unassembled WGS sequence"/>
</dbReference>
<evidence type="ECO:0000256" key="1">
    <source>
        <dbReference type="SAM" id="MobiDB-lite"/>
    </source>
</evidence>
<accession>A0A543K3I3</accession>
<protein>
    <submittedName>
        <fullName evidence="2">Uncharacterized protein</fullName>
    </submittedName>
</protein>
<name>A0A543K3I3_9RHOB</name>
<evidence type="ECO:0000313" key="2">
    <source>
        <dbReference type="EMBL" id="TQM89637.1"/>
    </source>
</evidence>
<sequence length="174" mass="18677">MSAQSGHSQSSRARIAFWYFRGRTISGGCYHALKLIDGCRCRLYGSLVQAFDVMGGPLILGSALTRGLLAKGHLRVLGLALPRVGCRTGRAKDRRPGDPGDGTTGDGVTSRDMRPKYVQDFLFTGNPSQLFRLDAITPAVGNRFVAGSAKGQEPLVCPDRKSVGVNRIPVLVFA</sequence>
<feature type="region of interest" description="Disordered" evidence="1">
    <location>
        <begin position="88"/>
        <end position="111"/>
    </location>
</feature>
<proteinExistence type="predicted"/>
<organism evidence="2 3">
    <name type="scientific">Roseinatronobacter monicus</name>
    <dbReference type="NCBI Taxonomy" id="393481"/>
    <lineage>
        <taxon>Bacteria</taxon>
        <taxon>Pseudomonadati</taxon>
        <taxon>Pseudomonadota</taxon>
        <taxon>Alphaproteobacteria</taxon>
        <taxon>Rhodobacterales</taxon>
        <taxon>Paracoccaceae</taxon>
        <taxon>Roseinatronobacter</taxon>
    </lineage>
</organism>
<reference evidence="2 3" key="1">
    <citation type="submission" date="2019-06" db="EMBL/GenBank/DDBJ databases">
        <title>Genomic Encyclopedia of Archaeal and Bacterial Type Strains, Phase II (KMG-II): from individual species to whole genera.</title>
        <authorList>
            <person name="Goeker M."/>
        </authorList>
    </citation>
    <scope>NUCLEOTIDE SEQUENCE [LARGE SCALE GENOMIC DNA]</scope>
    <source>
        <strain evidence="2 3">DSM 18423</strain>
    </source>
</reference>